<name>A0A9Q0LGH6_ANAIG</name>
<sequence>MSKTIEEVLRNLVNQKDIADVKFLVGHKEEEMYGHKVLLSTASEYWMRMFYGLKWKEISESKNEDFIVIRIPDVEPNAFLVLLDYAYTRNPKTLTGDNAIEVLMAADKYMLDDLQVLCSTFIKDNIIEDNCLLIFEIFDSLKLVGFEKDELQRFIEVHSDNVFNEKCFRDLKRETIQNILNFPNIQTPEIILFKALIDWAHSFNHLINIDISTIKNTIGDLIDLIHFDLMRQDEIDFVNQSGLVNEKLVVNPSRILCRGSRKIKKSESDIKVLIVSTETRQDHLNDLIQTIKTSEIQTVEVWDATKKTPLVSHLLQYDAIFLICYSKIKDSINLGIKLAEYVQKGGGLVVSALDALVQPSLTFKNEAEIKGKIIDEDFLGISKGKRFAGIKHKLGKIEHEKHPIVNGVSNLDGGDVSYQINTKVSSDTKVIATWDNGLPLVTEKRIKFSYGSVVTLNFYPISSKVRSNYWDALSTDGLQLVSNCVKYVALN</sequence>
<dbReference type="Gene3D" id="3.40.50.880">
    <property type="match status" value="1"/>
</dbReference>
<evidence type="ECO:0000313" key="2">
    <source>
        <dbReference type="EMBL" id="KAJ5072452.1"/>
    </source>
</evidence>
<evidence type="ECO:0000313" key="3">
    <source>
        <dbReference type="Proteomes" id="UP001149090"/>
    </source>
</evidence>
<dbReference type="Gene3D" id="1.25.40.420">
    <property type="match status" value="1"/>
</dbReference>
<feature type="domain" description="BTB" evidence="1">
    <location>
        <begin position="19"/>
        <end position="88"/>
    </location>
</feature>
<dbReference type="PROSITE" id="PS50097">
    <property type="entry name" value="BTB"/>
    <property type="match status" value="1"/>
</dbReference>
<dbReference type="InterPro" id="IPR029062">
    <property type="entry name" value="Class_I_gatase-like"/>
</dbReference>
<dbReference type="Gene3D" id="3.30.710.10">
    <property type="entry name" value="Potassium Channel Kv1.1, Chain A"/>
    <property type="match status" value="1"/>
</dbReference>
<accession>A0A9Q0LGH6</accession>
<dbReference type="SUPFAM" id="SSF54695">
    <property type="entry name" value="POZ domain"/>
    <property type="match status" value="1"/>
</dbReference>
<comment type="caution">
    <text evidence="2">The sequence shown here is derived from an EMBL/GenBank/DDBJ whole genome shotgun (WGS) entry which is preliminary data.</text>
</comment>
<dbReference type="OrthoDB" id="45365at2759"/>
<dbReference type="Pfam" id="PF00651">
    <property type="entry name" value="BTB"/>
    <property type="match status" value="1"/>
</dbReference>
<reference evidence="2" key="1">
    <citation type="submission" date="2022-10" db="EMBL/GenBank/DDBJ databases">
        <title>Novel sulphate-reducing endosymbionts in the free-living metamonad Anaeramoeba.</title>
        <authorList>
            <person name="Jerlstrom-Hultqvist J."/>
            <person name="Cepicka I."/>
            <person name="Gallot-Lavallee L."/>
            <person name="Salas-Leiva D."/>
            <person name="Curtis B.A."/>
            <person name="Zahonova K."/>
            <person name="Pipaliya S."/>
            <person name="Dacks J."/>
            <person name="Roger A.J."/>
        </authorList>
    </citation>
    <scope>NUCLEOTIDE SEQUENCE</scope>
    <source>
        <strain evidence="2">BMAN</strain>
    </source>
</reference>
<dbReference type="EMBL" id="JAPDFW010000081">
    <property type="protein sequence ID" value="KAJ5072452.1"/>
    <property type="molecule type" value="Genomic_DNA"/>
</dbReference>
<evidence type="ECO:0000259" key="1">
    <source>
        <dbReference type="PROSITE" id="PS50097"/>
    </source>
</evidence>
<dbReference type="PANTHER" id="PTHR45774">
    <property type="entry name" value="BTB/POZ DOMAIN-CONTAINING"/>
    <property type="match status" value="1"/>
</dbReference>
<dbReference type="Proteomes" id="UP001149090">
    <property type="component" value="Unassembled WGS sequence"/>
</dbReference>
<dbReference type="SUPFAM" id="SSF52317">
    <property type="entry name" value="Class I glutamine amidotransferase-like"/>
    <property type="match status" value="1"/>
</dbReference>
<dbReference type="PANTHER" id="PTHR45774:SF3">
    <property type="entry name" value="BTB (POZ) DOMAIN-CONTAINING 2B-RELATED"/>
    <property type="match status" value="1"/>
</dbReference>
<proteinExistence type="predicted"/>
<dbReference type="AlphaFoldDB" id="A0A9Q0LGH6"/>
<protein>
    <submittedName>
        <fullName evidence="2">Btb/poz domain-containing</fullName>
    </submittedName>
</protein>
<dbReference type="InterPro" id="IPR011333">
    <property type="entry name" value="SKP1/BTB/POZ_sf"/>
</dbReference>
<keyword evidence="3" id="KW-1185">Reference proteome</keyword>
<dbReference type="InterPro" id="IPR000210">
    <property type="entry name" value="BTB/POZ_dom"/>
</dbReference>
<dbReference type="SMART" id="SM00225">
    <property type="entry name" value="BTB"/>
    <property type="match status" value="1"/>
</dbReference>
<gene>
    <name evidence="2" type="ORF">M0811_01467</name>
</gene>
<organism evidence="2 3">
    <name type="scientific">Anaeramoeba ignava</name>
    <name type="common">Anaerobic marine amoeba</name>
    <dbReference type="NCBI Taxonomy" id="1746090"/>
    <lineage>
        <taxon>Eukaryota</taxon>
        <taxon>Metamonada</taxon>
        <taxon>Anaeramoebidae</taxon>
        <taxon>Anaeramoeba</taxon>
    </lineage>
</organism>